<keyword evidence="3 12" id="KW-0547">Nucleotide-binding</keyword>
<dbReference type="EMBL" id="SGJB01000006">
    <property type="protein sequence ID" value="TQQ84896.1"/>
    <property type="molecule type" value="Genomic_DNA"/>
</dbReference>
<dbReference type="InterPro" id="IPR027417">
    <property type="entry name" value="P-loop_NTPase"/>
</dbReference>
<dbReference type="InterPro" id="IPR044742">
    <property type="entry name" value="DEAD/DEAH_RhlB"/>
</dbReference>
<dbReference type="GO" id="GO:0003724">
    <property type="term" value="F:RNA helicase activity"/>
    <property type="evidence" value="ECO:0007669"/>
    <property type="project" value="UniProtKB-EC"/>
</dbReference>
<dbReference type="PROSITE" id="PS51195">
    <property type="entry name" value="Q_MOTIF"/>
    <property type="match status" value="1"/>
</dbReference>
<dbReference type="GO" id="GO:0009409">
    <property type="term" value="P:response to cold"/>
    <property type="evidence" value="ECO:0007669"/>
    <property type="project" value="TreeGrafter"/>
</dbReference>
<organism evidence="16 17">
    <name type="scientific">Peptacetobacter hominis</name>
    <dbReference type="NCBI Taxonomy" id="2743610"/>
    <lineage>
        <taxon>Bacteria</taxon>
        <taxon>Bacillati</taxon>
        <taxon>Bacillota</taxon>
        <taxon>Clostridia</taxon>
        <taxon>Peptostreptococcales</taxon>
        <taxon>Peptostreptococcaceae</taxon>
        <taxon>Peptacetobacter</taxon>
    </lineage>
</organism>
<dbReference type="InterPro" id="IPR011545">
    <property type="entry name" value="DEAD/DEAH_box_helicase_dom"/>
</dbReference>
<feature type="short sequence motif" description="Q motif" evidence="11">
    <location>
        <begin position="4"/>
        <end position="32"/>
    </location>
</feature>
<dbReference type="Pfam" id="PF03880">
    <property type="entry name" value="DbpA"/>
    <property type="match status" value="1"/>
</dbReference>
<dbReference type="GO" id="GO:0033592">
    <property type="term" value="F:RNA strand annealing activity"/>
    <property type="evidence" value="ECO:0007669"/>
    <property type="project" value="TreeGrafter"/>
</dbReference>
<dbReference type="CDD" id="cd18787">
    <property type="entry name" value="SF2_C_DEAD"/>
    <property type="match status" value="1"/>
</dbReference>
<dbReference type="Proteomes" id="UP000317863">
    <property type="component" value="Unassembled WGS sequence"/>
</dbReference>
<sequence>MEITKFEDLQINENIKKAVAEMGFEEPSPIQAKSIPVILEGRDVIGQAQTGTGKTAAFSIPILEMVDSSDKSLQAIVLCPTRELAIQVSQEIRKLAKYMHGIKALPIYGGQPIERQIKALKGGVQIIIGTPGRTIDHIKRRTLKTENVKMVVLDEADEMLDMGFREDIETILENVPDERQTTFFSATMPKAILELTKKYQNNPEHIKVVRKELTVENIKQYYIETRSSNKIEVLSRLIDVYNPKLSVVFCNTKKGADELVGELQGRGYFADALHGDLKQVQRDIVMDKFRNGTIDILVATDVAARGIDVDDVECVFNFDLPQDEEYYVHRIGRTGRAGREGISFSFVYGRDIRKMKDIERYTKSKLIKHPIPTVGDVEEKKVGAFFSEVKRVVEEGKLSKQIQWIENFCEEEETEYSVIDIAAALLKLAMGEEEKEEIIEEKPKKSRKRGKTDETGAREGMVRLFINVGRKQRVQAKDILGAISGEAGISGKTIGTIDVYDKFTFVEVPKKKAKLVIEKMKNKKIKGNKLNIERANKKNKK</sequence>
<feature type="domain" description="Helicase ATP-binding" evidence="13">
    <location>
        <begin position="35"/>
        <end position="206"/>
    </location>
</feature>
<dbReference type="InterPro" id="IPR012677">
    <property type="entry name" value="Nucleotide-bd_a/b_plait_sf"/>
</dbReference>
<evidence type="ECO:0000256" key="11">
    <source>
        <dbReference type="PROSITE-ProRule" id="PRU00552"/>
    </source>
</evidence>
<dbReference type="InterPro" id="IPR050547">
    <property type="entry name" value="DEAD_box_RNA_helicases"/>
</dbReference>
<dbReference type="SUPFAM" id="SSF52540">
    <property type="entry name" value="P-loop containing nucleoside triphosphate hydrolases"/>
    <property type="match status" value="1"/>
</dbReference>
<dbReference type="Gene3D" id="3.40.50.300">
    <property type="entry name" value="P-loop containing nucleotide triphosphate hydrolases"/>
    <property type="match status" value="2"/>
</dbReference>
<keyword evidence="7" id="KW-0346">Stress response</keyword>
<evidence type="ECO:0000256" key="7">
    <source>
        <dbReference type="ARBA" id="ARBA00023016"/>
    </source>
</evidence>
<dbReference type="Pfam" id="PF00271">
    <property type="entry name" value="Helicase_C"/>
    <property type="match status" value="1"/>
</dbReference>
<dbReference type="CDD" id="cd00268">
    <property type="entry name" value="DEADc"/>
    <property type="match status" value="1"/>
</dbReference>
<dbReference type="InterPro" id="IPR005580">
    <property type="entry name" value="DbpA/CsdA_RNA-bd_dom"/>
</dbReference>
<proteinExistence type="inferred from homology"/>
<dbReference type="Gene3D" id="3.30.70.330">
    <property type="match status" value="1"/>
</dbReference>
<evidence type="ECO:0000256" key="5">
    <source>
        <dbReference type="ARBA" id="ARBA00022806"/>
    </source>
</evidence>
<evidence type="ECO:0000313" key="16">
    <source>
        <dbReference type="EMBL" id="TQQ84896.1"/>
    </source>
</evidence>
<evidence type="ECO:0000256" key="9">
    <source>
        <dbReference type="ARBA" id="ARBA00047984"/>
    </source>
</evidence>
<evidence type="ECO:0000259" key="13">
    <source>
        <dbReference type="PROSITE" id="PS51192"/>
    </source>
</evidence>
<gene>
    <name evidence="16" type="ORF">EXD82_04540</name>
</gene>
<keyword evidence="6 12" id="KW-0067">ATP-binding</keyword>
<evidence type="ECO:0000256" key="6">
    <source>
        <dbReference type="ARBA" id="ARBA00022840"/>
    </source>
</evidence>
<dbReference type="PANTHER" id="PTHR47963:SF8">
    <property type="entry name" value="ATP-DEPENDENT RNA HELICASE DEAD"/>
    <property type="match status" value="1"/>
</dbReference>
<reference evidence="16 17" key="1">
    <citation type="submission" date="2019-02" db="EMBL/GenBank/DDBJ databases">
        <title>Peptostreptococcaceae bacterium ZHW00191 nov., a new bacterium isolated from the human gut.</title>
        <authorList>
            <person name="Zhou H.-W."/>
            <person name="Chen X.-J."/>
        </authorList>
    </citation>
    <scope>NUCLEOTIDE SEQUENCE [LARGE SCALE GENOMIC DNA]</scope>
    <source>
        <strain evidence="16 17">ZHW00191</strain>
    </source>
</reference>
<dbReference type="AlphaFoldDB" id="A0A544QW40"/>
<dbReference type="CDD" id="cd12252">
    <property type="entry name" value="RRM_DbpA"/>
    <property type="match status" value="1"/>
</dbReference>
<dbReference type="GO" id="GO:0005840">
    <property type="term" value="C:ribosome"/>
    <property type="evidence" value="ECO:0007669"/>
    <property type="project" value="TreeGrafter"/>
</dbReference>
<keyword evidence="2" id="KW-0963">Cytoplasm</keyword>
<dbReference type="Pfam" id="PF25399">
    <property type="entry name" value="DeaD_dimer"/>
    <property type="match status" value="1"/>
</dbReference>
<dbReference type="PROSITE" id="PS51192">
    <property type="entry name" value="HELICASE_ATP_BIND_1"/>
    <property type="match status" value="1"/>
</dbReference>
<accession>A0A544QW40</accession>
<evidence type="ECO:0000259" key="14">
    <source>
        <dbReference type="PROSITE" id="PS51194"/>
    </source>
</evidence>
<keyword evidence="4 12" id="KW-0378">Hydrolase</keyword>
<evidence type="ECO:0000256" key="2">
    <source>
        <dbReference type="ARBA" id="ARBA00022490"/>
    </source>
</evidence>
<dbReference type="SMART" id="SM00487">
    <property type="entry name" value="DEXDc"/>
    <property type="match status" value="1"/>
</dbReference>
<dbReference type="GO" id="GO:0005829">
    <property type="term" value="C:cytosol"/>
    <property type="evidence" value="ECO:0007669"/>
    <property type="project" value="TreeGrafter"/>
</dbReference>
<dbReference type="InterPro" id="IPR014001">
    <property type="entry name" value="Helicase_ATP-bd"/>
</dbReference>
<evidence type="ECO:0000256" key="4">
    <source>
        <dbReference type="ARBA" id="ARBA00022801"/>
    </source>
</evidence>
<dbReference type="SMART" id="SM00490">
    <property type="entry name" value="HELICc"/>
    <property type="match status" value="1"/>
</dbReference>
<keyword evidence="5 12" id="KW-0347">Helicase</keyword>
<keyword evidence="17" id="KW-1185">Reference proteome</keyword>
<dbReference type="EC" id="3.6.4.13" evidence="1"/>
<protein>
    <recommendedName>
        <fullName evidence="10">ATP-dependent RNA helicase CshA</fullName>
        <ecNumber evidence="1">3.6.4.13</ecNumber>
    </recommendedName>
</protein>
<comment type="catalytic activity">
    <reaction evidence="9">
        <text>ATP + H2O = ADP + phosphate + H(+)</text>
        <dbReference type="Rhea" id="RHEA:13065"/>
        <dbReference type="ChEBI" id="CHEBI:15377"/>
        <dbReference type="ChEBI" id="CHEBI:15378"/>
        <dbReference type="ChEBI" id="CHEBI:30616"/>
        <dbReference type="ChEBI" id="CHEBI:43474"/>
        <dbReference type="ChEBI" id="CHEBI:456216"/>
        <dbReference type="EC" id="3.6.4.13"/>
    </reaction>
</comment>
<dbReference type="GO" id="GO:0005524">
    <property type="term" value="F:ATP binding"/>
    <property type="evidence" value="ECO:0007669"/>
    <property type="project" value="UniProtKB-KW"/>
</dbReference>
<evidence type="ECO:0000313" key="17">
    <source>
        <dbReference type="Proteomes" id="UP000317863"/>
    </source>
</evidence>
<dbReference type="PANTHER" id="PTHR47963">
    <property type="entry name" value="DEAD-BOX ATP-DEPENDENT RNA HELICASE 47, MITOCHONDRIAL"/>
    <property type="match status" value="1"/>
</dbReference>
<dbReference type="InterPro" id="IPR001650">
    <property type="entry name" value="Helicase_C-like"/>
</dbReference>
<evidence type="ECO:0000256" key="10">
    <source>
        <dbReference type="ARBA" id="ARBA00067932"/>
    </source>
</evidence>
<feature type="domain" description="Helicase C-terminal" evidence="14">
    <location>
        <begin position="217"/>
        <end position="378"/>
    </location>
</feature>
<evidence type="ECO:0000256" key="3">
    <source>
        <dbReference type="ARBA" id="ARBA00022741"/>
    </source>
</evidence>
<evidence type="ECO:0000259" key="15">
    <source>
        <dbReference type="PROSITE" id="PS51195"/>
    </source>
</evidence>
<feature type="domain" description="DEAD-box RNA helicase Q" evidence="15">
    <location>
        <begin position="4"/>
        <end position="32"/>
    </location>
</feature>
<dbReference type="GO" id="GO:0016787">
    <property type="term" value="F:hydrolase activity"/>
    <property type="evidence" value="ECO:0007669"/>
    <property type="project" value="UniProtKB-KW"/>
</dbReference>
<dbReference type="PROSITE" id="PS00039">
    <property type="entry name" value="DEAD_ATP_HELICASE"/>
    <property type="match status" value="1"/>
</dbReference>
<dbReference type="OrthoDB" id="9805696at2"/>
<dbReference type="InterPro" id="IPR014014">
    <property type="entry name" value="RNA_helicase_DEAD_Q_motif"/>
</dbReference>
<comment type="similarity">
    <text evidence="8 12">Belongs to the DEAD box helicase family.</text>
</comment>
<evidence type="ECO:0000256" key="1">
    <source>
        <dbReference type="ARBA" id="ARBA00012552"/>
    </source>
</evidence>
<evidence type="ECO:0000256" key="12">
    <source>
        <dbReference type="RuleBase" id="RU000492"/>
    </source>
</evidence>
<dbReference type="RefSeq" id="WP_142535726.1">
    <property type="nucleotide sequence ID" value="NZ_SGJB01000006.1"/>
</dbReference>
<dbReference type="Pfam" id="PF00270">
    <property type="entry name" value="DEAD"/>
    <property type="match status" value="1"/>
</dbReference>
<dbReference type="PROSITE" id="PS51194">
    <property type="entry name" value="HELICASE_CTER"/>
    <property type="match status" value="1"/>
</dbReference>
<dbReference type="FunFam" id="3.40.50.300:FF:000108">
    <property type="entry name" value="ATP-dependent RNA helicase RhlE"/>
    <property type="match status" value="1"/>
</dbReference>
<dbReference type="InterPro" id="IPR000629">
    <property type="entry name" value="RNA-helicase_DEAD-box_CS"/>
</dbReference>
<comment type="caution">
    <text evidence="16">The sequence shown here is derived from an EMBL/GenBank/DDBJ whole genome shotgun (WGS) entry which is preliminary data.</text>
</comment>
<name>A0A544QW40_9FIRM</name>
<dbReference type="InterPro" id="IPR057325">
    <property type="entry name" value="DeaD_dimer"/>
</dbReference>
<evidence type="ECO:0000256" key="8">
    <source>
        <dbReference type="ARBA" id="ARBA00038437"/>
    </source>
</evidence>